<gene>
    <name evidence="9" type="ORF">COK72_13830</name>
</gene>
<feature type="transmembrane region" description="Helical" evidence="8">
    <location>
        <begin position="267"/>
        <end position="291"/>
    </location>
</feature>
<feature type="transmembrane region" description="Helical" evidence="8">
    <location>
        <begin position="185"/>
        <end position="205"/>
    </location>
</feature>
<evidence type="ECO:0000256" key="5">
    <source>
        <dbReference type="ARBA" id="ARBA00022692"/>
    </source>
</evidence>
<feature type="transmembrane region" description="Helical" evidence="8">
    <location>
        <begin position="147"/>
        <end position="165"/>
    </location>
</feature>
<evidence type="ECO:0000256" key="7">
    <source>
        <dbReference type="ARBA" id="ARBA00023136"/>
    </source>
</evidence>
<keyword evidence="5 8" id="KW-0812">Transmembrane</keyword>
<evidence type="ECO:0000256" key="6">
    <source>
        <dbReference type="ARBA" id="ARBA00022989"/>
    </source>
</evidence>
<dbReference type="NCBIfam" id="TIGR00912">
    <property type="entry name" value="2A0309"/>
    <property type="match status" value="1"/>
</dbReference>
<keyword evidence="7 8" id="KW-0472">Membrane</keyword>
<dbReference type="AlphaFoldDB" id="A0A9X7AMU2"/>
<keyword evidence="6 8" id="KW-1133">Transmembrane helix</keyword>
<feature type="transmembrane region" description="Helical" evidence="8">
    <location>
        <begin position="332"/>
        <end position="352"/>
    </location>
</feature>
<evidence type="ECO:0000256" key="3">
    <source>
        <dbReference type="ARBA" id="ARBA00022448"/>
    </source>
</evidence>
<proteinExistence type="inferred from homology"/>
<comment type="similarity">
    <text evidence="2">Belongs to the amino acid-polyamine-organocation (APC) superfamily. Spore germination protein (SGP) (TC 2.A.3.9) family.</text>
</comment>
<evidence type="ECO:0000256" key="4">
    <source>
        <dbReference type="ARBA" id="ARBA00022544"/>
    </source>
</evidence>
<evidence type="ECO:0000256" key="1">
    <source>
        <dbReference type="ARBA" id="ARBA00004141"/>
    </source>
</evidence>
<organism evidence="9 10">
    <name type="scientific">Bacillus thuringiensis</name>
    <dbReference type="NCBI Taxonomy" id="1428"/>
    <lineage>
        <taxon>Bacteria</taxon>
        <taxon>Bacillati</taxon>
        <taxon>Bacillota</taxon>
        <taxon>Bacilli</taxon>
        <taxon>Bacillales</taxon>
        <taxon>Bacillaceae</taxon>
        <taxon>Bacillus</taxon>
        <taxon>Bacillus cereus group</taxon>
    </lineage>
</organism>
<reference evidence="9 10" key="1">
    <citation type="submission" date="2017-09" db="EMBL/GenBank/DDBJ databases">
        <title>Large-scale bioinformatics analysis of Bacillus genomes uncovers conserved roles of natural products in bacterial physiology.</title>
        <authorList>
            <consortium name="Agbiome Team Llc"/>
            <person name="Bleich R.M."/>
            <person name="Grubbs K.J."/>
            <person name="Santa Maria K.C."/>
            <person name="Allen S.E."/>
            <person name="Farag S."/>
            <person name="Shank E.A."/>
            <person name="Bowers A."/>
        </authorList>
    </citation>
    <scope>NUCLEOTIDE SEQUENCE [LARGE SCALE GENOMIC DNA]</scope>
    <source>
        <strain evidence="9 10">AFS065400</strain>
    </source>
</reference>
<dbReference type="EMBL" id="NVCO01000039">
    <property type="protein sequence ID" value="PFT45864.1"/>
    <property type="molecule type" value="Genomic_DNA"/>
</dbReference>
<dbReference type="PANTHER" id="PTHR34975:SF2">
    <property type="entry name" value="SPORE GERMINATION PROTEIN A2"/>
    <property type="match status" value="1"/>
</dbReference>
<dbReference type="GO" id="GO:0009847">
    <property type="term" value="P:spore germination"/>
    <property type="evidence" value="ECO:0007669"/>
    <property type="project" value="InterPro"/>
</dbReference>
<sequence>MMTKINNVATLSLGQFIFIIHGAQVGTGILFLPRTLAEKSGTDGWLVLPLCFLFSTLASLAWVQIARRYSSQLLNNRINKFTRKFFTLIYTAYFSFYAWVVLLNGMLYIKGNLLPKTPDYLIIILFLIPTYLVVSQNVYVLGRYSEIVFYLTIWILILFLIPLKEGNTLNMLPLFKNGISGILKAFPQAIFPFTGFEIVPCMYPYLKRKQDATKGVLIANSITLCFYIFMTISCFIFFSPDEITSYNQPVLSILKIIEVSFLERFDLIIITVYLFVVFTAWTPYIYASLLCISNLTNQPQNNMHISIFFSLIILSVFLIHPSWSQVQNCKNIISYVGLGTAYLFPIFMFAVFKLRGETR</sequence>
<comment type="subcellular location">
    <subcellularLocation>
        <location evidence="1">Membrane</location>
        <topology evidence="1">Multi-pass membrane protein</topology>
    </subcellularLocation>
</comment>
<dbReference type="Pfam" id="PF03845">
    <property type="entry name" value="Spore_permease"/>
    <property type="match status" value="1"/>
</dbReference>
<feature type="transmembrane region" description="Helical" evidence="8">
    <location>
        <begin position="46"/>
        <end position="65"/>
    </location>
</feature>
<feature type="transmembrane region" description="Helical" evidence="8">
    <location>
        <begin position="303"/>
        <end position="320"/>
    </location>
</feature>
<feature type="transmembrane region" description="Helical" evidence="8">
    <location>
        <begin position="217"/>
        <end position="238"/>
    </location>
</feature>
<evidence type="ECO:0000256" key="2">
    <source>
        <dbReference type="ARBA" id="ARBA00007998"/>
    </source>
</evidence>
<evidence type="ECO:0000256" key="8">
    <source>
        <dbReference type="SAM" id="Phobius"/>
    </source>
</evidence>
<protein>
    <submittedName>
        <fullName evidence="9">Spore gernimation protein</fullName>
    </submittedName>
</protein>
<keyword evidence="4" id="KW-0309">Germination</keyword>
<dbReference type="PANTHER" id="PTHR34975">
    <property type="entry name" value="SPORE GERMINATION PROTEIN A2"/>
    <property type="match status" value="1"/>
</dbReference>
<keyword evidence="3" id="KW-0813">Transport</keyword>
<dbReference type="InterPro" id="IPR004761">
    <property type="entry name" value="Spore_GerAB"/>
</dbReference>
<evidence type="ECO:0000313" key="9">
    <source>
        <dbReference type="EMBL" id="PFT45864.1"/>
    </source>
</evidence>
<dbReference type="Gene3D" id="1.20.1740.10">
    <property type="entry name" value="Amino acid/polyamine transporter I"/>
    <property type="match status" value="1"/>
</dbReference>
<dbReference type="Proteomes" id="UP000226106">
    <property type="component" value="Unassembled WGS sequence"/>
</dbReference>
<name>A0A9X7AMU2_BACTU</name>
<evidence type="ECO:0000313" key="10">
    <source>
        <dbReference type="Proteomes" id="UP000226106"/>
    </source>
</evidence>
<feature type="transmembrane region" description="Helical" evidence="8">
    <location>
        <begin position="85"/>
        <end position="108"/>
    </location>
</feature>
<dbReference type="GO" id="GO:0016020">
    <property type="term" value="C:membrane"/>
    <property type="evidence" value="ECO:0007669"/>
    <property type="project" value="UniProtKB-SubCell"/>
</dbReference>
<feature type="transmembrane region" description="Helical" evidence="8">
    <location>
        <begin position="120"/>
        <end position="140"/>
    </location>
</feature>
<accession>A0A9X7AMU2</accession>
<comment type="caution">
    <text evidence="9">The sequence shown here is derived from an EMBL/GenBank/DDBJ whole genome shotgun (WGS) entry which is preliminary data.</text>
</comment>